<keyword evidence="2" id="KW-1185">Reference proteome</keyword>
<dbReference type="RefSeq" id="WP_057645881.1">
    <property type="nucleotide sequence ID" value="NZ_LLXU01000060.1"/>
</dbReference>
<protein>
    <submittedName>
        <fullName evidence="1">Uncharacterized protein</fullName>
    </submittedName>
</protein>
<reference evidence="1 2" key="1">
    <citation type="submission" date="2015-10" db="EMBL/GenBank/DDBJ databases">
        <title>Genome sequencing and analysis of members of genus Stenotrophomonas.</title>
        <authorList>
            <person name="Patil P.P."/>
            <person name="Midha S."/>
            <person name="Patil P.B."/>
        </authorList>
    </citation>
    <scope>NUCLEOTIDE SEQUENCE [LARGE SCALE GENOMIC DNA]</scope>
    <source>
        <strain evidence="1 2">JCM 16536</strain>
    </source>
</reference>
<sequence length="112" mass="12373">MWLLLFGLLLYEVLRQAPAPEHGPYYTCDPRPLPRPVADAATAALVLREMPRIYTAFPLLADVLGARFMACNPQNCVVYAMTLDRGFISTSPVIPRYPPRICAAPGKATNEP</sequence>
<dbReference type="Proteomes" id="UP000051802">
    <property type="component" value="Unassembled WGS sequence"/>
</dbReference>
<evidence type="ECO:0000313" key="2">
    <source>
        <dbReference type="Proteomes" id="UP000051802"/>
    </source>
</evidence>
<comment type="caution">
    <text evidence="1">The sequence shown here is derived from an EMBL/GenBank/DDBJ whole genome shotgun (WGS) entry which is preliminary data.</text>
</comment>
<evidence type="ECO:0000313" key="1">
    <source>
        <dbReference type="EMBL" id="KRG45839.1"/>
    </source>
</evidence>
<dbReference type="EMBL" id="LLXU01000060">
    <property type="protein sequence ID" value="KRG45839.1"/>
    <property type="molecule type" value="Genomic_DNA"/>
</dbReference>
<accession>A0A0R0AKZ6</accession>
<proteinExistence type="predicted"/>
<name>A0A0R0AKZ6_9GAMM</name>
<organism evidence="1 2">
    <name type="scientific">Stenotrophomonas panacihumi</name>
    <dbReference type="NCBI Taxonomy" id="676599"/>
    <lineage>
        <taxon>Bacteria</taxon>
        <taxon>Pseudomonadati</taxon>
        <taxon>Pseudomonadota</taxon>
        <taxon>Gammaproteobacteria</taxon>
        <taxon>Lysobacterales</taxon>
        <taxon>Lysobacteraceae</taxon>
        <taxon>Stenotrophomonas</taxon>
    </lineage>
</organism>
<gene>
    <name evidence="1" type="ORF">ARC20_07240</name>
</gene>
<dbReference type="AlphaFoldDB" id="A0A0R0AKZ6"/>